<proteinExistence type="predicted"/>
<accession>A0A8J7SK51</accession>
<organism evidence="1 2">
    <name type="scientific">Persicirhabdus sediminis</name>
    <dbReference type="NCBI Taxonomy" id="454144"/>
    <lineage>
        <taxon>Bacteria</taxon>
        <taxon>Pseudomonadati</taxon>
        <taxon>Verrucomicrobiota</taxon>
        <taxon>Verrucomicrobiia</taxon>
        <taxon>Verrucomicrobiales</taxon>
        <taxon>Verrucomicrobiaceae</taxon>
        <taxon>Persicirhabdus</taxon>
    </lineage>
</organism>
<dbReference type="AlphaFoldDB" id="A0A8J7SK51"/>
<evidence type="ECO:0000313" key="1">
    <source>
        <dbReference type="EMBL" id="MBK1791516.1"/>
    </source>
</evidence>
<sequence length="141" mass="16662">MKSRYIKVAILGLCLVAYFGCRDLFKFPAFTTWKTLDWDETEVGDFKYQLAIKRDTVKFTYLGYNDDARYDFSLYYETLHDGALILYTYDQNIFDPSTDHKPTSIDDQRIMFASAEFSEDRKSLTYKAYATNSELKFYLNE</sequence>
<name>A0A8J7SK51_9BACT</name>
<evidence type="ECO:0000313" key="2">
    <source>
        <dbReference type="Proteomes" id="UP000624703"/>
    </source>
</evidence>
<keyword evidence="2" id="KW-1185">Reference proteome</keyword>
<comment type="caution">
    <text evidence="1">The sequence shown here is derived from an EMBL/GenBank/DDBJ whole genome shotgun (WGS) entry which is preliminary data.</text>
</comment>
<reference evidence="1" key="1">
    <citation type="submission" date="2021-01" db="EMBL/GenBank/DDBJ databases">
        <title>Modified the classification status of verrucomicrobia.</title>
        <authorList>
            <person name="Feng X."/>
        </authorList>
    </citation>
    <scope>NUCLEOTIDE SEQUENCE</scope>
    <source>
        <strain evidence="1">_KCTC 22039</strain>
    </source>
</reference>
<dbReference type="EMBL" id="JAENIM010000039">
    <property type="protein sequence ID" value="MBK1791516.1"/>
    <property type="molecule type" value="Genomic_DNA"/>
</dbReference>
<protein>
    <submittedName>
        <fullName evidence="1">Uncharacterized protein</fullName>
    </submittedName>
</protein>
<dbReference type="Proteomes" id="UP000624703">
    <property type="component" value="Unassembled WGS sequence"/>
</dbReference>
<gene>
    <name evidence="1" type="ORF">JIN82_10170</name>
</gene>